<proteinExistence type="predicted"/>
<comment type="caution">
    <text evidence="1">The sequence shown here is derived from an EMBL/GenBank/DDBJ whole genome shotgun (WGS) entry which is preliminary data.</text>
</comment>
<dbReference type="EMBL" id="QTSX02003038">
    <property type="protein sequence ID" value="KAJ9072234.1"/>
    <property type="molecule type" value="Genomic_DNA"/>
</dbReference>
<organism evidence="1 2">
    <name type="scientific">Entomophthora muscae</name>
    <dbReference type="NCBI Taxonomy" id="34485"/>
    <lineage>
        <taxon>Eukaryota</taxon>
        <taxon>Fungi</taxon>
        <taxon>Fungi incertae sedis</taxon>
        <taxon>Zoopagomycota</taxon>
        <taxon>Entomophthoromycotina</taxon>
        <taxon>Entomophthoromycetes</taxon>
        <taxon>Entomophthorales</taxon>
        <taxon>Entomophthoraceae</taxon>
        <taxon>Entomophthora</taxon>
    </lineage>
</organism>
<accession>A0ACC2TC18</accession>
<dbReference type="Proteomes" id="UP001165960">
    <property type="component" value="Unassembled WGS sequence"/>
</dbReference>
<keyword evidence="2" id="KW-1185">Reference proteome</keyword>
<gene>
    <name evidence="1" type="ORF">DSO57_1029679</name>
</gene>
<sequence length="199" mass="22159">MRQYRVRIDLAADTFEILGQIIPLYYCCNKDACTNKTLPSVNLAYKNGLVPIQYPKLSHKVRHLTNQLEEYKWLPLCADLPIEIPAGHQVLIENGLDIDVPQGLYGELQSTCNCSRLEPLVAPGFILPGHGAVKVLLENLTQSPIRVQRHQVIAYLYLILVEEGTGIHDFGTLEEFGLSSSDSQPPLVGAVIPRESWLG</sequence>
<reference evidence="1" key="1">
    <citation type="submission" date="2022-04" db="EMBL/GenBank/DDBJ databases">
        <title>Genome of the entomopathogenic fungus Entomophthora muscae.</title>
        <authorList>
            <person name="Elya C."/>
            <person name="Lovett B.R."/>
            <person name="Lee E."/>
            <person name="Macias A.M."/>
            <person name="Hajek A.E."/>
            <person name="De Bivort B.L."/>
            <person name="Kasson M.T."/>
            <person name="De Fine Licht H.H."/>
            <person name="Stajich J.E."/>
        </authorList>
    </citation>
    <scope>NUCLEOTIDE SEQUENCE</scope>
    <source>
        <strain evidence="1">Berkeley</strain>
    </source>
</reference>
<name>A0ACC2TC18_9FUNG</name>
<protein>
    <submittedName>
        <fullName evidence="1">Uncharacterized protein</fullName>
    </submittedName>
</protein>
<evidence type="ECO:0000313" key="1">
    <source>
        <dbReference type="EMBL" id="KAJ9072234.1"/>
    </source>
</evidence>
<evidence type="ECO:0000313" key="2">
    <source>
        <dbReference type="Proteomes" id="UP001165960"/>
    </source>
</evidence>